<gene>
    <name evidence="1" type="ORF">C8E01_105273</name>
</gene>
<dbReference type="OrthoDB" id="6192452at2"/>
<dbReference type="AlphaFoldDB" id="A0A2U1AY27"/>
<keyword evidence="2" id="KW-1185">Reference proteome</keyword>
<proteinExistence type="predicted"/>
<evidence type="ECO:0000313" key="1">
    <source>
        <dbReference type="EMBL" id="PVY41344.1"/>
    </source>
</evidence>
<organism evidence="1 2">
    <name type="scientific">Pontibacter virosus</name>
    <dbReference type="NCBI Taxonomy" id="1765052"/>
    <lineage>
        <taxon>Bacteria</taxon>
        <taxon>Pseudomonadati</taxon>
        <taxon>Bacteroidota</taxon>
        <taxon>Cytophagia</taxon>
        <taxon>Cytophagales</taxon>
        <taxon>Hymenobacteraceae</taxon>
        <taxon>Pontibacter</taxon>
    </lineage>
</organism>
<accession>A0A2U1AY27</accession>
<dbReference type="EMBL" id="QEKI01000005">
    <property type="protein sequence ID" value="PVY41344.1"/>
    <property type="molecule type" value="Genomic_DNA"/>
</dbReference>
<reference evidence="1 2" key="1">
    <citation type="submission" date="2018-04" db="EMBL/GenBank/DDBJ databases">
        <title>Genomic Encyclopedia of Type Strains, Phase IV (KMG-IV): sequencing the most valuable type-strain genomes for metagenomic binning, comparative biology and taxonomic classification.</title>
        <authorList>
            <person name="Goeker M."/>
        </authorList>
    </citation>
    <scope>NUCLEOTIDE SEQUENCE [LARGE SCALE GENOMIC DNA]</scope>
    <source>
        <strain evidence="1 2">DSM 100231</strain>
    </source>
</reference>
<protein>
    <submittedName>
        <fullName evidence="1">Uncharacterized protein</fullName>
    </submittedName>
</protein>
<dbReference type="Proteomes" id="UP000245466">
    <property type="component" value="Unassembled WGS sequence"/>
</dbReference>
<dbReference type="Pfam" id="PF19952">
    <property type="entry name" value="DUF6414"/>
    <property type="match status" value="1"/>
</dbReference>
<sequence length="348" mass="40046">MNSIKDLIYFDVDKARSIISQLNGGLISEISRAFEDENEVSSGIGFDVKVVKGNVGGKNKEKILKTEKIDLYHELLNEVEKQLINNQSLSNINHCFDIWNGSFNEFMEVIPNMNYIKATGWGMFEDFERLKKIFSNYNEVQRLIFGSQIDNNPDVIALKLQLKEAKKAVLSNENRNTKAKELSKVVAIEKKLDTILDSETSAYLLDDDYITRIKIFLDTFSPKRLNFRLLPLEDFNSFQILSNLKSEYIVDGNLDSIIYTYGTRPNVKLTVLGIITSAPRENDIRVDSKDEYLIYDDNELSGVQIFDRAFRGVFTSFEEFEKIFFTPSYPKIALSPIAIYREVILNNR</sequence>
<dbReference type="RefSeq" id="WP_116543265.1">
    <property type="nucleotide sequence ID" value="NZ_QEKI01000005.1"/>
</dbReference>
<comment type="caution">
    <text evidence="1">The sequence shown here is derived from an EMBL/GenBank/DDBJ whole genome shotgun (WGS) entry which is preliminary data.</text>
</comment>
<name>A0A2U1AY27_9BACT</name>
<evidence type="ECO:0000313" key="2">
    <source>
        <dbReference type="Proteomes" id="UP000245466"/>
    </source>
</evidence>
<dbReference type="InterPro" id="IPR045633">
    <property type="entry name" value="DUF6414"/>
</dbReference>